<protein>
    <submittedName>
        <fullName evidence="2">Uncharacterized protein</fullName>
    </submittedName>
</protein>
<feature type="transmembrane region" description="Helical" evidence="1">
    <location>
        <begin position="21"/>
        <end position="39"/>
    </location>
</feature>
<proteinExistence type="predicted"/>
<dbReference type="OrthoDB" id="9781459at2"/>
<keyword evidence="1" id="KW-0812">Transmembrane</keyword>
<evidence type="ECO:0000256" key="1">
    <source>
        <dbReference type="SAM" id="Phobius"/>
    </source>
</evidence>
<dbReference type="InterPro" id="IPR011733">
    <property type="entry name" value="CHP02185_IM"/>
</dbReference>
<dbReference type="Proteomes" id="UP000236197">
    <property type="component" value="Unassembled WGS sequence"/>
</dbReference>
<organism evidence="2 3">
    <name type="scientific">Enteroscipio rubneri</name>
    <dbReference type="NCBI Taxonomy" id="2070686"/>
    <lineage>
        <taxon>Bacteria</taxon>
        <taxon>Bacillati</taxon>
        <taxon>Actinomycetota</taxon>
        <taxon>Coriobacteriia</taxon>
        <taxon>Eggerthellales</taxon>
        <taxon>Eggerthellaceae</taxon>
        <taxon>Enteroscipio</taxon>
    </lineage>
</organism>
<evidence type="ECO:0000313" key="2">
    <source>
        <dbReference type="EMBL" id="PNV68707.1"/>
    </source>
</evidence>
<evidence type="ECO:0000313" key="3">
    <source>
        <dbReference type="Proteomes" id="UP000236197"/>
    </source>
</evidence>
<feature type="transmembrane region" description="Helical" evidence="1">
    <location>
        <begin position="77"/>
        <end position="96"/>
    </location>
</feature>
<reference evidence="3" key="1">
    <citation type="submission" date="2018-01" db="EMBL/GenBank/DDBJ databases">
        <title>Rubneribacter badeniensis gen. nov., sp. nov., and Colonibacter rubneri, gen. nov., sp. nov., WGS of new members of the Eggerthellaceae.</title>
        <authorList>
            <person name="Danylec N."/>
            <person name="Stoll D.A."/>
            <person name="Doetsch A."/>
            <person name="Kulling S.E."/>
            <person name="Huch M."/>
        </authorList>
    </citation>
    <scope>NUCLEOTIDE SEQUENCE [LARGE SCALE GENOMIC DNA]</scope>
    <source>
        <strain evidence="3">ResAG-96</strain>
    </source>
</reference>
<keyword evidence="1" id="KW-0472">Membrane</keyword>
<dbReference type="AlphaFoldDB" id="A0A2K2UEE7"/>
<name>A0A2K2UEE7_9ACTN</name>
<keyword evidence="3" id="KW-1185">Reference proteome</keyword>
<dbReference type="NCBIfam" id="TIGR02185">
    <property type="entry name" value="Trep_Strep"/>
    <property type="match status" value="1"/>
</dbReference>
<sequence length="207" mass="21794">MESTATKGRTLARVTRLTGRDYVVLAVFGVLLFAVFMAFSIVCSLSATTSWFTHGVGAVPAGIVWTYVLARVPKRGAVALMCLLVAILGLVMGMFWTGPLGIALGGVVAELVLGAPGKRTAFRRVAAFVAFVVCFWAGHVSLIYLTGQAYVDMVVASGMTAEYGQQLVDFMYGPLALVALAAAVVGPIVGGLLGERVFKKHFARMGA</sequence>
<dbReference type="Pfam" id="PF09605">
    <property type="entry name" value="Trep_Strep"/>
    <property type="match status" value="1"/>
</dbReference>
<dbReference type="EMBL" id="PPEK01000001">
    <property type="protein sequence ID" value="PNV68707.1"/>
    <property type="molecule type" value="Genomic_DNA"/>
</dbReference>
<feature type="transmembrane region" description="Helical" evidence="1">
    <location>
        <begin position="102"/>
        <end position="118"/>
    </location>
</feature>
<gene>
    <name evidence="2" type="ORF">C2L71_01615</name>
</gene>
<dbReference type="RefSeq" id="WP_103264034.1">
    <property type="nucleotide sequence ID" value="NZ_CABMLE010000001.1"/>
</dbReference>
<accession>A0A2K2UEE7</accession>
<feature type="transmembrane region" description="Helical" evidence="1">
    <location>
        <begin position="171"/>
        <end position="194"/>
    </location>
</feature>
<feature type="transmembrane region" description="Helical" evidence="1">
    <location>
        <begin position="125"/>
        <end position="151"/>
    </location>
</feature>
<comment type="caution">
    <text evidence="2">The sequence shown here is derived from an EMBL/GenBank/DDBJ whole genome shotgun (WGS) entry which is preliminary data.</text>
</comment>
<keyword evidence="1" id="KW-1133">Transmembrane helix</keyword>
<feature type="transmembrane region" description="Helical" evidence="1">
    <location>
        <begin position="51"/>
        <end position="70"/>
    </location>
</feature>